<comment type="caution">
    <text evidence="1">The sequence shown here is derived from an EMBL/GenBank/DDBJ whole genome shotgun (WGS) entry which is preliminary data.</text>
</comment>
<dbReference type="Proteomes" id="UP000663836">
    <property type="component" value="Unassembled WGS sequence"/>
</dbReference>
<dbReference type="AlphaFoldDB" id="A0A820B1L3"/>
<proteinExistence type="predicted"/>
<evidence type="ECO:0000313" key="2">
    <source>
        <dbReference type="Proteomes" id="UP000663836"/>
    </source>
</evidence>
<protein>
    <submittedName>
        <fullName evidence="1">Uncharacterized protein</fullName>
    </submittedName>
</protein>
<organism evidence="1 2">
    <name type="scientific">Rotaria sordida</name>
    <dbReference type="NCBI Taxonomy" id="392033"/>
    <lineage>
        <taxon>Eukaryota</taxon>
        <taxon>Metazoa</taxon>
        <taxon>Spiralia</taxon>
        <taxon>Gnathifera</taxon>
        <taxon>Rotifera</taxon>
        <taxon>Eurotatoria</taxon>
        <taxon>Bdelloidea</taxon>
        <taxon>Philodinida</taxon>
        <taxon>Philodinidae</taxon>
        <taxon>Rotaria</taxon>
    </lineage>
</organism>
<sequence length="172" mass="19645">MGVASQIHHKVTKLTIESRSIACIFDTIDFTALTTLRLVNFQSEILLQHLTGDTILFRLLTNQITQLQVNIYDKIREVSDGNELNLFSLILSIGKYLTDVTFSQWWSDDHTTFSFFNQISTTCVSSSLTKLIITEQTFDDCLYFLDGRLKYLSILIICIMKIKDASSNIDNT</sequence>
<name>A0A820B1L3_9BILA</name>
<reference evidence="1" key="1">
    <citation type="submission" date="2021-02" db="EMBL/GenBank/DDBJ databases">
        <authorList>
            <person name="Nowell W R."/>
        </authorList>
    </citation>
    <scope>NUCLEOTIDE SEQUENCE</scope>
</reference>
<accession>A0A820B1L3</accession>
<gene>
    <name evidence="1" type="ORF">JBS370_LOCUS35763</name>
</gene>
<dbReference type="EMBL" id="CAJOBD010012933">
    <property type="protein sequence ID" value="CAF4185915.1"/>
    <property type="molecule type" value="Genomic_DNA"/>
</dbReference>
<evidence type="ECO:0000313" key="1">
    <source>
        <dbReference type="EMBL" id="CAF4185915.1"/>
    </source>
</evidence>
<feature type="non-terminal residue" evidence="1">
    <location>
        <position position="1"/>
    </location>
</feature>